<evidence type="ECO:0000313" key="2">
    <source>
        <dbReference type="Proteomes" id="UP000198646"/>
    </source>
</evidence>
<accession>A0ABY0RX81</accession>
<comment type="caution">
    <text evidence="1">The sequence shown here is derived from an EMBL/GenBank/DDBJ whole genome shotgun (WGS) entry which is preliminary data.</text>
</comment>
<gene>
    <name evidence="1" type="ORF">SAMN04488512_10415</name>
</gene>
<organism evidence="1 2">
    <name type="scientific">Sulfitobacter litoralis</name>
    <dbReference type="NCBI Taxonomy" id="335975"/>
    <lineage>
        <taxon>Bacteria</taxon>
        <taxon>Pseudomonadati</taxon>
        <taxon>Pseudomonadota</taxon>
        <taxon>Alphaproteobacteria</taxon>
        <taxon>Rhodobacterales</taxon>
        <taxon>Roseobacteraceae</taxon>
        <taxon>Sulfitobacter</taxon>
    </lineage>
</organism>
<keyword evidence="2" id="KW-1185">Reference proteome</keyword>
<dbReference type="EMBL" id="FNJD01000004">
    <property type="protein sequence ID" value="SDO58892.1"/>
    <property type="molecule type" value="Genomic_DNA"/>
</dbReference>
<protein>
    <submittedName>
        <fullName evidence="1">Uncharacterized protein</fullName>
    </submittedName>
</protein>
<dbReference type="Proteomes" id="UP000198646">
    <property type="component" value="Unassembled WGS sequence"/>
</dbReference>
<proteinExistence type="predicted"/>
<sequence>MGSHVYLTRKPDRLVKGEDATLRCGRRAAFAFFKSPNRRRRITSRTQMPHTQLITDLDNRRRAFCPAPLRAHPWRCGQGGTASDIKYLAPFWRTTN</sequence>
<evidence type="ECO:0000313" key="1">
    <source>
        <dbReference type="EMBL" id="SDO58892.1"/>
    </source>
</evidence>
<reference evidence="1 2" key="1">
    <citation type="submission" date="2016-10" db="EMBL/GenBank/DDBJ databases">
        <authorList>
            <person name="Varghese N."/>
            <person name="Submissions S."/>
        </authorList>
    </citation>
    <scope>NUCLEOTIDE SEQUENCE [LARGE SCALE GENOMIC DNA]</scope>
    <source>
        <strain evidence="1 2">DSM 17584</strain>
    </source>
</reference>
<name>A0ABY0RX81_9RHOB</name>